<sequence length="157" mass="17022">MTADQKVPDQAFSTRVYPALSALLPITLVAPSFALVVLPFMSDVVAIGIGLFSALVIFAIVLLSAPVVSLSNGDAPLLRVGRATIERRFVEKAEIFSGEELKFEKGPGLNAKAYFVNQAGKKQFVKVTLNDPSDPTPYWLFACNKPEELVVALRANR</sequence>
<accession>A0A6J6HFG5</accession>
<keyword evidence="1" id="KW-0812">Transmembrane</keyword>
<dbReference type="InterPro" id="IPR021443">
    <property type="entry name" value="DUF3093"/>
</dbReference>
<proteinExistence type="predicted"/>
<gene>
    <name evidence="2" type="ORF">UFOPK1855_00498</name>
</gene>
<dbReference type="EMBL" id="CAEZUW010000063">
    <property type="protein sequence ID" value="CAB4612432.1"/>
    <property type="molecule type" value="Genomic_DNA"/>
</dbReference>
<evidence type="ECO:0000256" key="1">
    <source>
        <dbReference type="SAM" id="Phobius"/>
    </source>
</evidence>
<keyword evidence="1" id="KW-0472">Membrane</keyword>
<protein>
    <submittedName>
        <fullName evidence="2">Unannotated protein</fullName>
    </submittedName>
</protein>
<name>A0A6J6HFG5_9ZZZZ</name>
<feature type="transmembrane region" description="Helical" evidence="1">
    <location>
        <begin position="44"/>
        <end position="70"/>
    </location>
</feature>
<reference evidence="2" key="1">
    <citation type="submission" date="2020-05" db="EMBL/GenBank/DDBJ databases">
        <authorList>
            <person name="Chiriac C."/>
            <person name="Salcher M."/>
            <person name="Ghai R."/>
            <person name="Kavagutti S V."/>
        </authorList>
    </citation>
    <scope>NUCLEOTIDE SEQUENCE</scope>
</reference>
<evidence type="ECO:0000313" key="2">
    <source>
        <dbReference type="EMBL" id="CAB4612432.1"/>
    </source>
</evidence>
<dbReference type="AlphaFoldDB" id="A0A6J6HFG5"/>
<dbReference type="Pfam" id="PF11292">
    <property type="entry name" value="DUF3093"/>
    <property type="match status" value="1"/>
</dbReference>
<keyword evidence="1" id="KW-1133">Transmembrane helix</keyword>
<organism evidence="2">
    <name type="scientific">freshwater metagenome</name>
    <dbReference type="NCBI Taxonomy" id="449393"/>
    <lineage>
        <taxon>unclassified sequences</taxon>
        <taxon>metagenomes</taxon>
        <taxon>ecological metagenomes</taxon>
    </lineage>
</organism>
<feature type="transmembrane region" description="Helical" evidence="1">
    <location>
        <begin position="16"/>
        <end position="38"/>
    </location>
</feature>